<name>A0A915JF89_ROMCU</name>
<reference evidence="2" key="1">
    <citation type="submission" date="2022-11" db="UniProtKB">
        <authorList>
            <consortium name="WormBaseParasite"/>
        </authorList>
    </citation>
    <scope>IDENTIFICATION</scope>
</reference>
<accession>A0A915JF89</accession>
<organism evidence="1 2">
    <name type="scientific">Romanomermis culicivorax</name>
    <name type="common">Nematode worm</name>
    <dbReference type="NCBI Taxonomy" id="13658"/>
    <lineage>
        <taxon>Eukaryota</taxon>
        <taxon>Metazoa</taxon>
        <taxon>Ecdysozoa</taxon>
        <taxon>Nematoda</taxon>
        <taxon>Enoplea</taxon>
        <taxon>Dorylaimia</taxon>
        <taxon>Mermithida</taxon>
        <taxon>Mermithoidea</taxon>
        <taxon>Mermithidae</taxon>
        <taxon>Romanomermis</taxon>
    </lineage>
</organism>
<dbReference type="AlphaFoldDB" id="A0A915JF89"/>
<proteinExistence type="predicted"/>
<protein>
    <submittedName>
        <fullName evidence="2">Uncharacterized protein</fullName>
    </submittedName>
</protein>
<evidence type="ECO:0000313" key="2">
    <source>
        <dbReference type="WBParaSite" id="nRc.2.0.1.t25195-RA"/>
    </source>
</evidence>
<dbReference type="WBParaSite" id="nRc.2.0.1.t25195-RA">
    <property type="protein sequence ID" value="nRc.2.0.1.t25195-RA"/>
    <property type="gene ID" value="nRc.2.0.1.g25195"/>
</dbReference>
<keyword evidence="1" id="KW-1185">Reference proteome</keyword>
<dbReference type="Proteomes" id="UP000887565">
    <property type="component" value="Unplaced"/>
</dbReference>
<sequence length="71" mass="8045">MSQSSRRLLSPVSPRITRPAPLFVHRNVQLVKGDPFLALYIVERTSKPYSEVLPIVADSYILPVKVGDNRR</sequence>
<evidence type="ECO:0000313" key="1">
    <source>
        <dbReference type="Proteomes" id="UP000887565"/>
    </source>
</evidence>